<dbReference type="PANTHER" id="PTHR22981">
    <property type="entry name" value="3-HYDROXYISOBUTYRATE DEHYDROGENASE-RELATED"/>
    <property type="match status" value="1"/>
</dbReference>
<gene>
    <name evidence="5" type="ORF">GIY30_21260</name>
</gene>
<dbReference type="InterPro" id="IPR008927">
    <property type="entry name" value="6-PGluconate_DH-like_C_sf"/>
</dbReference>
<evidence type="ECO:0000256" key="2">
    <source>
        <dbReference type="ARBA" id="ARBA00023002"/>
    </source>
</evidence>
<dbReference type="Gene3D" id="3.40.50.720">
    <property type="entry name" value="NAD(P)-binding Rossmann-like Domain"/>
    <property type="match status" value="1"/>
</dbReference>
<organism evidence="5 6">
    <name type="scientific">Gordonia mangrovi</name>
    <dbReference type="NCBI Taxonomy" id="2665643"/>
    <lineage>
        <taxon>Bacteria</taxon>
        <taxon>Bacillati</taxon>
        <taxon>Actinomycetota</taxon>
        <taxon>Actinomycetes</taxon>
        <taxon>Mycobacteriales</taxon>
        <taxon>Gordoniaceae</taxon>
        <taxon>Gordonia</taxon>
    </lineage>
</organism>
<dbReference type="InterPro" id="IPR013328">
    <property type="entry name" value="6PGD_dom2"/>
</dbReference>
<dbReference type="GO" id="GO:0016616">
    <property type="term" value="F:oxidoreductase activity, acting on the CH-OH group of donors, NAD or NADP as acceptor"/>
    <property type="evidence" value="ECO:0007669"/>
    <property type="project" value="TreeGrafter"/>
</dbReference>
<accession>A0A6L7GVF4</accession>
<name>A0A6L7GVF4_9ACTN</name>
<dbReference type="PIRSF" id="PIRSF000103">
    <property type="entry name" value="HIBADH"/>
    <property type="match status" value="1"/>
</dbReference>
<dbReference type="Proteomes" id="UP000475545">
    <property type="component" value="Unassembled WGS sequence"/>
</dbReference>
<dbReference type="AlphaFoldDB" id="A0A6L7GVF4"/>
<dbReference type="Pfam" id="PF03446">
    <property type="entry name" value="NAD_binding_2"/>
    <property type="match status" value="1"/>
</dbReference>
<dbReference type="PROSITE" id="PS00895">
    <property type="entry name" value="3_HYDROXYISOBUT_DH"/>
    <property type="match status" value="1"/>
</dbReference>
<dbReference type="InterPro" id="IPR006115">
    <property type="entry name" value="6PGDH_NADP-bd"/>
</dbReference>
<dbReference type="PANTHER" id="PTHR22981:SF80">
    <property type="entry name" value="BLR4309 PROTEIN"/>
    <property type="match status" value="1"/>
</dbReference>
<comment type="similarity">
    <text evidence="1">Belongs to the HIBADH-related family.</text>
</comment>
<keyword evidence="6" id="KW-1185">Reference proteome</keyword>
<dbReference type="InterPro" id="IPR002204">
    <property type="entry name" value="3-OH-isobutyrate_DH-rel_CS"/>
</dbReference>
<comment type="caution">
    <text evidence="5">The sequence shown here is derived from an EMBL/GenBank/DDBJ whole genome shotgun (WGS) entry which is preliminary data.</text>
</comment>
<feature type="domain" description="6-phosphogluconate dehydrogenase NADP-binding" evidence="4">
    <location>
        <begin position="31"/>
        <end position="190"/>
    </location>
</feature>
<dbReference type="InterPro" id="IPR036291">
    <property type="entry name" value="NAD(P)-bd_dom_sf"/>
</dbReference>
<evidence type="ECO:0000313" key="6">
    <source>
        <dbReference type="Proteomes" id="UP000475545"/>
    </source>
</evidence>
<dbReference type="EMBL" id="WMBR01000007">
    <property type="protein sequence ID" value="MXP23870.1"/>
    <property type="molecule type" value="Genomic_DNA"/>
</dbReference>
<keyword evidence="2" id="KW-0560">Oxidoreductase</keyword>
<evidence type="ECO:0000313" key="5">
    <source>
        <dbReference type="EMBL" id="MXP23870.1"/>
    </source>
</evidence>
<dbReference type="SUPFAM" id="SSF48179">
    <property type="entry name" value="6-phosphogluconate dehydrogenase C-terminal domain-like"/>
    <property type="match status" value="1"/>
</dbReference>
<proteinExistence type="inferred from homology"/>
<dbReference type="InterPro" id="IPR015815">
    <property type="entry name" value="HIBADH-related"/>
</dbReference>
<reference evidence="5 6" key="1">
    <citation type="submission" date="2019-11" db="EMBL/GenBank/DDBJ databases">
        <title>Gordonia sp. nov., a novel actinobacterium isolated from mangrove soil in Hainan.</title>
        <authorList>
            <person name="Huang X."/>
            <person name="Xie Y."/>
            <person name="Chu X."/>
            <person name="Xiao K."/>
        </authorList>
    </citation>
    <scope>NUCLEOTIDE SEQUENCE [LARGE SCALE GENOMIC DNA]</scope>
    <source>
        <strain evidence="5 6">HNM0687</strain>
    </source>
</reference>
<dbReference type="GO" id="GO:0016054">
    <property type="term" value="P:organic acid catabolic process"/>
    <property type="evidence" value="ECO:0007669"/>
    <property type="project" value="UniProtKB-ARBA"/>
</dbReference>
<dbReference type="GO" id="GO:0050661">
    <property type="term" value="F:NADP binding"/>
    <property type="evidence" value="ECO:0007669"/>
    <property type="project" value="InterPro"/>
</dbReference>
<protein>
    <submittedName>
        <fullName evidence="5">NAD(P)-dependent oxidoreductase</fullName>
    </submittedName>
</protein>
<evidence type="ECO:0000256" key="1">
    <source>
        <dbReference type="ARBA" id="ARBA00009080"/>
    </source>
</evidence>
<sequence>MASSACTTSMCCRPRKVAILTFSGAVHVCSDVGFVGLGTMGGRMAERLQQAGHRLVVYNRSVDKSAPFAARGARIAKQPAEVTKNCHVVVSCLLDDAAVKEVYLGANGLLTHATERHVFVEHGTFSPEVRSQIADRASLVGATFLDAPVTGGPEGARAGTLITMVGGVESATDQVRSLMLEYSSDVVHLGDGGAGLRLKLINQFLVTTHVVSAAIGVNLLRSTGLPVEESARVLDGGWAASTMLRRAFDAERNQDNSSCGAPISALISVSGPIASELASAGIDGNFFAAAKEILTQAAEGSDVGVDVSRLSAHLEMAGNQHD</sequence>
<dbReference type="SUPFAM" id="SSF51735">
    <property type="entry name" value="NAD(P)-binding Rossmann-fold domains"/>
    <property type="match status" value="1"/>
</dbReference>
<evidence type="ECO:0000259" key="4">
    <source>
        <dbReference type="Pfam" id="PF03446"/>
    </source>
</evidence>
<dbReference type="Gene3D" id="1.10.1040.10">
    <property type="entry name" value="N-(1-d-carboxylethyl)-l-norvaline Dehydrogenase, domain 2"/>
    <property type="match status" value="1"/>
</dbReference>
<evidence type="ECO:0000256" key="3">
    <source>
        <dbReference type="PIRSR" id="PIRSR000103-1"/>
    </source>
</evidence>
<feature type="active site" evidence="3">
    <location>
        <position position="199"/>
    </location>
</feature>